<feature type="domain" description="Reverse transcriptase zinc-binding" evidence="2">
    <location>
        <begin position="80"/>
        <end position="171"/>
    </location>
</feature>
<feature type="domain" description="RNase H type-1" evidence="1">
    <location>
        <begin position="247"/>
        <end position="350"/>
    </location>
</feature>
<protein>
    <recommendedName>
        <fullName evidence="5">RNase H type-1 domain-containing protein</fullName>
    </recommendedName>
</protein>
<dbReference type="Proteomes" id="UP000828251">
    <property type="component" value="Unassembled WGS sequence"/>
</dbReference>
<sequence>MEEITNALQEMGPTKAPGCDGFHAEFFQKFWHIIGQDWAKFCLQVLNREILLDEAICCTLLSVHISEDKLVWYADNSERYTVRSGYRCLIKETTSDTTTTEFTDFYKKLWKLNLPPKIRIAIWRFSYEYIPAANNLYNRRVAPSPLCPSCGVVLETFMHTILMCGPAKDFWRSLNVDWSNVNDNMDFCIWLNGVFKKGLDFSEIAATTAWSLWQARNKRVMEGKRQSTQDICSIIHSFIREMRELKMRNSKGLVLGSGTVLHNFISDSFAAEAIAYLQALIFSQDMGFTHVQVEGDSRTTIAKINQMLPDFSDMSTYIEEIKIKACHFQCICFHHVDRRANMVTHMVAKERMVIKEDRFWVEDLPAAAEVFLARDLSGLR</sequence>
<gene>
    <name evidence="3" type="ORF">J1N35_025615</name>
</gene>
<dbReference type="PANTHER" id="PTHR47074:SF61">
    <property type="entry name" value="RNASE H TYPE-1 DOMAIN-CONTAINING PROTEIN"/>
    <property type="match status" value="1"/>
</dbReference>
<name>A0A9D3V6P7_9ROSI</name>
<reference evidence="3 4" key="1">
    <citation type="journal article" date="2021" name="Plant Biotechnol. J.">
        <title>Multi-omics assisted identification of the key and species-specific regulatory components of drought-tolerant mechanisms in Gossypium stocksii.</title>
        <authorList>
            <person name="Yu D."/>
            <person name="Ke L."/>
            <person name="Zhang D."/>
            <person name="Wu Y."/>
            <person name="Sun Y."/>
            <person name="Mei J."/>
            <person name="Sun J."/>
            <person name="Sun Y."/>
        </authorList>
    </citation>
    <scope>NUCLEOTIDE SEQUENCE [LARGE SCALE GENOMIC DNA]</scope>
    <source>
        <strain evidence="4">cv. E1</strain>
        <tissue evidence="3">Leaf</tissue>
    </source>
</reference>
<dbReference type="OrthoDB" id="1002686at2759"/>
<organism evidence="3 4">
    <name type="scientific">Gossypium stocksii</name>
    <dbReference type="NCBI Taxonomy" id="47602"/>
    <lineage>
        <taxon>Eukaryota</taxon>
        <taxon>Viridiplantae</taxon>
        <taxon>Streptophyta</taxon>
        <taxon>Embryophyta</taxon>
        <taxon>Tracheophyta</taxon>
        <taxon>Spermatophyta</taxon>
        <taxon>Magnoliopsida</taxon>
        <taxon>eudicotyledons</taxon>
        <taxon>Gunneridae</taxon>
        <taxon>Pentapetalae</taxon>
        <taxon>rosids</taxon>
        <taxon>malvids</taxon>
        <taxon>Malvales</taxon>
        <taxon>Malvaceae</taxon>
        <taxon>Malvoideae</taxon>
        <taxon>Gossypium</taxon>
    </lineage>
</organism>
<dbReference type="AlphaFoldDB" id="A0A9D3V6P7"/>
<dbReference type="GO" id="GO:0003676">
    <property type="term" value="F:nucleic acid binding"/>
    <property type="evidence" value="ECO:0007669"/>
    <property type="project" value="InterPro"/>
</dbReference>
<dbReference type="GO" id="GO:0004523">
    <property type="term" value="F:RNA-DNA hybrid ribonuclease activity"/>
    <property type="evidence" value="ECO:0007669"/>
    <property type="project" value="InterPro"/>
</dbReference>
<keyword evidence="4" id="KW-1185">Reference proteome</keyword>
<dbReference type="EMBL" id="JAIQCV010000008">
    <property type="protein sequence ID" value="KAH1073287.1"/>
    <property type="molecule type" value="Genomic_DNA"/>
</dbReference>
<dbReference type="InterPro" id="IPR044730">
    <property type="entry name" value="RNase_H-like_dom_plant"/>
</dbReference>
<dbReference type="PANTHER" id="PTHR47074">
    <property type="entry name" value="BNAC02G40300D PROTEIN"/>
    <property type="match status" value="1"/>
</dbReference>
<dbReference type="Pfam" id="PF13456">
    <property type="entry name" value="RVT_3"/>
    <property type="match status" value="1"/>
</dbReference>
<evidence type="ECO:0000259" key="2">
    <source>
        <dbReference type="Pfam" id="PF13966"/>
    </source>
</evidence>
<dbReference type="InterPro" id="IPR052929">
    <property type="entry name" value="RNase_H-like_EbsB-rel"/>
</dbReference>
<comment type="caution">
    <text evidence="3">The sequence shown here is derived from an EMBL/GenBank/DDBJ whole genome shotgun (WGS) entry which is preliminary data.</text>
</comment>
<evidence type="ECO:0000259" key="1">
    <source>
        <dbReference type="Pfam" id="PF13456"/>
    </source>
</evidence>
<dbReference type="Pfam" id="PF13966">
    <property type="entry name" value="zf-RVT"/>
    <property type="match status" value="1"/>
</dbReference>
<evidence type="ECO:0000313" key="4">
    <source>
        <dbReference type="Proteomes" id="UP000828251"/>
    </source>
</evidence>
<dbReference type="InterPro" id="IPR036397">
    <property type="entry name" value="RNaseH_sf"/>
</dbReference>
<evidence type="ECO:0000313" key="3">
    <source>
        <dbReference type="EMBL" id="KAH1073287.1"/>
    </source>
</evidence>
<accession>A0A9D3V6P7</accession>
<dbReference type="Gene3D" id="3.30.420.10">
    <property type="entry name" value="Ribonuclease H-like superfamily/Ribonuclease H"/>
    <property type="match status" value="1"/>
</dbReference>
<dbReference type="CDD" id="cd06222">
    <property type="entry name" value="RNase_H_like"/>
    <property type="match status" value="1"/>
</dbReference>
<evidence type="ECO:0008006" key="5">
    <source>
        <dbReference type="Google" id="ProtNLM"/>
    </source>
</evidence>
<dbReference type="InterPro" id="IPR002156">
    <property type="entry name" value="RNaseH_domain"/>
</dbReference>
<proteinExistence type="predicted"/>
<dbReference type="InterPro" id="IPR026960">
    <property type="entry name" value="RVT-Znf"/>
</dbReference>